<feature type="transmembrane region" description="Helical" evidence="4">
    <location>
        <begin position="143"/>
        <end position="158"/>
    </location>
</feature>
<name>A0A1V6M3C7_9BACT</name>
<dbReference type="Proteomes" id="UP000242219">
    <property type="component" value="Unassembled WGS sequence"/>
</dbReference>
<feature type="transmembrane region" description="Helical" evidence="4">
    <location>
        <begin position="86"/>
        <end position="104"/>
    </location>
</feature>
<dbReference type="InterPro" id="IPR052346">
    <property type="entry name" value="O-mannosyl-transferase_TMTC"/>
</dbReference>
<feature type="transmembrane region" description="Helical" evidence="4">
    <location>
        <begin position="193"/>
        <end position="210"/>
    </location>
</feature>
<feature type="transmembrane region" description="Helical" evidence="4">
    <location>
        <begin position="383"/>
        <end position="401"/>
    </location>
</feature>
<feature type="repeat" description="TPR" evidence="3">
    <location>
        <begin position="425"/>
        <end position="458"/>
    </location>
</feature>
<feature type="transmembrane region" description="Helical" evidence="4">
    <location>
        <begin position="116"/>
        <end position="137"/>
    </location>
</feature>
<feature type="transmembrane region" description="Helical" evidence="4">
    <location>
        <begin position="7"/>
        <end position="24"/>
    </location>
</feature>
<keyword evidence="6" id="KW-1185">Reference proteome</keyword>
<organism evidence="5 6">
    <name type="scientific">Candidatus Brocadia sapporoensis</name>
    <dbReference type="NCBI Taxonomy" id="392547"/>
    <lineage>
        <taxon>Bacteria</taxon>
        <taxon>Pseudomonadati</taxon>
        <taxon>Planctomycetota</taxon>
        <taxon>Candidatus Brocadiia</taxon>
        <taxon>Candidatus Brocadiales</taxon>
        <taxon>Candidatus Brocadiaceae</taxon>
        <taxon>Candidatus Brocadia</taxon>
    </lineage>
</organism>
<feature type="repeat" description="TPR" evidence="3">
    <location>
        <begin position="527"/>
        <end position="560"/>
    </location>
</feature>
<dbReference type="Pfam" id="PF13181">
    <property type="entry name" value="TPR_8"/>
    <property type="match status" value="1"/>
</dbReference>
<dbReference type="Pfam" id="PF13414">
    <property type="entry name" value="TPR_11"/>
    <property type="match status" value="2"/>
</dbReference>
<dbReference type="PANTHER" id="PTHR44227:SF3">
    <property type="entry name" value="PROTEIN O-MANNOSYL-TRANSFERASE TMTC4"/>
    <property type="match status" value="1"/>
</dbReference>
<dbReference type="InterPro" id="IPR011990">
    <property type="entry name" value="TPR-like_helical_dom_sf"/>
</dbReference>
<evidence type="ECO:0000256" key="3">
    <source>
        <dbReference type="PROSITE-ProRule" id="PRU00339"/>
    </source>
</evidence>
<dbReference type="RefSeq" id="WP_070065963.1">
    <property type="nucleotide sequence ID" value="NZ_MJUW02000018.1"/>
</dbReference>
<dbReference type="Gene3D" id="1.25.40.10">
    <property type="entry name" value="Tetratricopeptide repeat domain"/>
    <property type="match status" value="1"/>
</dbReference>
<keyword evidence="2 3" id="KW-0802">TPR repeat</keyword>
<sequence length="609" mass="70507">MRLSIGAFILIVIPLFSTALYLNATCGNFICDDFKIVAENSFIREWRYLPKIFTKDYFSLSGEMGYRPLVIVSYFIDYAIWQTNPFGFHTTNVVLHIINTVLFYRLLRAILSNNKIIFLSILFFVSHPVLVETVNAIGYREDLLSATFLLVSFIYFIKSDSLFYGEHRQIFRCVIYYAVSLISYLCALFSKETAITLPILLMLFTVFFHQKPWSSLTRRLKGIYTGFLAISLFYLIIRYMMFGNPAFQSGYQPGSFWVNASTMIKILASYIKLSFFPLHLNADYVVPRVTHPWEASWILAVTFVCSIFIIFAILCRTRNIFALWMSWFFVTLLPVMIINPIDNIMAERYLYIPAMGFCVAKGILIYRITDRTLSPRAIPTRQIVQRTLVILMIGGYGFTIIRKNGNWRDELTLWTKTIADYPNSYRAHNNLGNIYFNQGSLDKARIEYEEALRIKPDYALAHNGLGNIGNSIGDPDKAIVEFKKAVKLDPSQLQGHYNLARVYEKLGKHHEAIDEYNIVIRLNPHNLDTYYALGSLYQGADLTDKAIEVYQKTIFLNPDMIDSYKNLIFIYLNKKNDKEVARHYLKKLLKIDPAQAQKEDIQQALDQLR</sequence>
<dbReference type="EMBL" id="MJUW02000018">
    <property type="protein sequence ID" value="OQD46870.1"/>
    <property type="molecule type" value="Genomic_DNA"/>
</dbReference>
<dbReference type="SUPFAM" id="SSF48452">
    <property type="entry name" value="TPR-like"/>
    <property type="match status" value="1"/>
</dbReference>
<evidence type="ECO:0000256" key="2">
    <source>
        <dbReference type="ARBA" id="ARBA00022803"/>
    </source>
</evidence>
<gene>
    <name evidence="5" type="ORF">BIY37_00900</name>
</gene>
<dbReference type="PANTHER" id="PTHR44227">
    <property type="match status" value="1"/>
</dbReference>
<evidence type="ECO:0000313" key="5">
    <source>
        <dbReference type="EMBL" id="OQD46870.1"/>
    </source>
</evidence>
<dbReference type="PROSITE" id="PS50293">
    <property type="entry name" value="TPR_REGION"/>
    <property type="match status" value="2"/>
</dbReference>
<keyword evidence="4" id="KW-1133">Transmembrane helix</keyword>
<evidence type="ECO:0000256" key="4">
    <source>
        <dbReference type="SAM" id="Phobius"/>
    </source>
</evidence>
<dbReference type="PROSITE" id="PS50005">
    <property type="entry name" value="TPR"/>
    <property type="match status" value="4"/>
</dbReference>
<dbReference type="AlphaFoldDB" id="A0A1V6M3C7"/>
<proteinExistence type="predicted"/>
<dbReference type="SMART" id="SM00028">
    <property type="entry name" value="TPR"/>
    <property type="match status" value="5"/>
</dbReference>
<feature type="transmembrane region" description="Helical" evidence="4">
    <location>
        <begin position="295"/>
        <end position="314"/>
    </location>
</feature>
<keyword evidence="1" id="KW-0677">Repeat</keyword>
<reference evidence="5 6" key="1">
    <citation type="journal article" date="2016" name="Genome Announc.">
        <title>Draft Genome Sequence of the Anaerobic Ammonium-Oxidizing Bacterium 'Candidatus Brocadia sp. 40'.</title>
        <authorList>
            <person name="Ali M."/>
            <person name="Haroon M.F."/>
            <person name="Narita Y."/>
            <person name="Zhang L."/>
            <person name="Rangel Shaw D."/>
            <person name="Okabe S."/>
            <person name="Saikaly P.E."/>
        </authorList>
    </citation>
    <scope>NUCLEOTIDE SEQUENCE [LARGE SCALE GENOMIC DNA]</scope>
    <source>
        <strain evidence="5 6">40</strain>
    </source>
</reference>
<keyword evidence="4" id="KW-0812">Transmembrane</keyword>
<feature type="transmembrane region" description="Helical" evidence="4">
    <location>
        <begin position="320"/>
        <end position="338"/>
    </location>
</feature>
<feature type="transmembrane region" description="Helical" evidence="4">
    <location>
        <begin position="350"/>
        <end position="368"/>
    </location>
</feature>
<protein>
    <submittedName>
        <fullName evidence="5">Uncharacterized protein</fullName>
    </submittedName>
</protein>
<accession>A0A1V6M3C7</accession>
<feature type="transmembrane region" description="Helical" evidence="4">
    <location>
        <begin position="254"/>
        <end position="275"/>
    </location>
</feature>
<dbReference type="InterPro" id="IPR019734">
    <property type="entry name" value="TPR_rpt"/>
</dbReference>
<comment type="caution">
    <text evidence="5">The sequence shown here is derived from an EMBL/GenBank/DDBJ whole genome shotgun (WGS) entry which is preliminary data.</text>
</comment>
<feature type="repeat" description="TPR" evidence="3">
    <location>
        <begin position="459"/>
        <end position="492"/>
    </location>
</feature>
<feature type="repeat" description="TPR" evidence="3">
    <location>
        <begin position="493"/>
        <end position="526"/>
    </location>
</feature>
<keyword evidence="4" id="KW-0472">Membrane</keyword>
<evidence type="ECO:0000313" key="6">
    <source>
        <dbReference type="Proteomes" id="UP000242219"/>
    </source>
</evidence>
<feature type="transmembrane region" description="Helical" evidence="4">
    <location>
        <begin position="222"/>
        <end position="242"/>
    </location>
</feature>
<evidence type="ECO:0000256" key="1">
    <source>
        <dbReference type="ARBA" id="ARBA00022737"/>
    </source>
</evidence>